<keyword evidence="2" id="KW-1185">Reference proteome</keyword>
<dbReference type="EMBL" id="CM055733">
    <property type="protein sequence ID" value="KAJ8009962.1"/>
    <property type="molecule type" value="Genomic_DNA"/>
</dbReference>
<comment type="caution">
    <text evidence="1">The sequence shown here is derived from an EMBL/GenBank/DDBJ whole genome shotgun (WGS) entry which is preliminary data.</text>
</comment>
<sequence>MGLKEGTVKKELERHVRRQPTISLMEVCSEAKTLEAEERRRSGGPTFTARVEAPPPRGYDLQELDKWKENNLEDDQNRDGTNKTPAWTSTSSGIAKGDRLAVDELPDGKVGVARLTRQKPVEVHPNSEMILWAQVHGERELILRIADPDTVEVDVQTVQADPEAEQPASPLVGEGLTMTQQRQVSLLLHRWSKVFAAHDEDFGRTGIVQHQIPTGTAPPSRERYRPIPPSLFAELRSLLQGMIDSGVVRESASPWAAPIVLVKKKDGSWRFCVDYRKLNGVTHKDAFPLPRIEESLTSLKESKWFSTLDLASGYWQVEVDPKEREKTAFTTPLGLYEFDRMPFGLCNAPATFQRLMQRCLSGLVHDSLLIYLDDVIVFSPDFDSHMVHLEQVFERLWKQGLKLQPRKCSLFQSKVTFLGHVVSKEGVSTDPEKTAAVQRWRAPTTTQEVRSFLGFVGYYRRFIHAFARVAAPLNALLRGTASLGRRNNKTVDWTPDCQTAFEKFKGALLTAPILAYADISIPFNLYTDASLSGLGAVLSQVREGRERVIAYASRSLQPQERNDQNYSSFKLELLALKWAVTEKFKDYLWGAKFTAFTDNNPLVRLNTATLGAVEQRWAAQLANFQFELKYRPGVANKNADVLSRFPQEAAVLMTSAEDQSCQPEERSVSIWSERQENNPALKEVCGWIKQGDDPMPRRGRLHCHCLDASLDIGDDSDYMLACFNARLPVEILTGAIRDERKYDLHGWVQHHHKVLMSAYRQVATQTWKQQQRDKKGVTKEASASLASYPLCGDRTPQTGPASLYRSPVGREGPERTIHRNHLRPCPFRPITPHTSPAPETTPAPEVGTMEGMSRPMWFPVCLPPTRPQVDPDPVGAVEPVVEPVLEPQEEAVAGARDSPAELTQPACSDRDETPHQAYSYPKETLRRRRYP</sequence>
<organism evidence="1 2">
    <name type="scientific">Dallia pectoralis</name>
    <name type="common">Alaska blackfish</name>
    <dbReference type="NCBI Taxonomy" id="75939"/>
    <lineage>
        <taxon>Eukaryota</taxon>
        <taxon>Metazoa</taxon>
        <taxon>Chordata</taxon>
        <taxon>Craniata</taxon>
        <taxon>Vertebrata</taxon>
        <taxon>Euteleostomi</taxon>
        <taxon>Actinopterygii</taxon>
        <taxon>Neopterygii</taxon>
        <taxon>Teleostei</taxon>
        <taxon>Protacanthopterygii</taxon>
        <taxon>Esociformes</taxon>
        <taxon>Umbridae</taxon>
        <taxon>Dallia</taxon>
    </lineage>
</organism>
<gene>
    <name evidence="1" type="ORF">DPEC_G00069620</name>
</gene>
<evidence type="ECO:0000313" key="2">
    <source>
        <dbReference type="Proteomes" id="UP001157502"/>
    </source>
</evidence>
<reference evidence="1" key="1">
    <citation type="submission" date="2021-05" db="EMBL/GenBank/DDBJ databases">
        <authorList>
            <person name="Pan Q."/>
            <person name="Jouanno E."/>
            <person name="Zahm M."/>
            <person name="Klopp C."/>
            <person name="Cabau C."/>
            <person name="Louis A."/>
            <person name="Berthelot C."/>
            <person name="Parey E."/>
            <person name="Roest Crollius H."/>
            <person name="Montfort J."/>
            <person name="Robinson-Rechavi M."/>
            <person name="Bouchez O."/>
            <person name="Lampietro C."/>
            <person name="Lopez Roques C."/>
            <person name="Donnadieu C."/>
            <person name="Postlethwait J."/>
            <person name="Bobe J."/>
            <person name="Dillon D."/>
            <person name="Chandos A."/>
            <person name="von Hippel F."/>
            <person name="Guiguen Y."/>
        </authorList>
    </citation>
    <scope>NUCLEOTIDE SEQUENCE</scope>
    <source>
        <strain evidence="1">YG-Jan2019</strain>
    </source>
</reference>
<accession>A0ACC2H204</accession>
<protein>
    <submittedName>
        <fullName evidence="1">Uncharacterized protein</fullName>
    </submittedName>
</protein>
<name>A0ACC2H204_DALPE</name>
<evidence type="ECO:0000313" key="1">
    <source>
        <dbReference type="EMBL" id="KAJ8009962.1"/>
    </source>
</evidence>
<dbReference type="Proteomes" id="UP001157502">
    <property type="component" value="Chromosome 6"/>
</dbReference>
<proteinExistence type="predicted"/>